<proteinExistence type="predicted"/>
<evidence type="ECO:0000256" key="1">
    <source>
        <dbReference type="ARBA" id="ARBA00004141"/>
    </source>
</evidence>
<evidence type="ECO:0000256" key="8">
    <source>
        <dbReference type="ARBA" id="ARBA00023224"/>
    </source>
</evidence>
<keyword evidence="6 9" id="KW-0472">Membrane</keyword>
<accession>A0A6J1QBQ5</accession>
<dbReference type="GO" id="GO:0005549">
    <property type="term" value="F:odorant binding"/>
    <property type="evidence" value="ECO:0007669"/>
    <property type="project" value="InterPro"/>
</dbReference>
<evidence type="ECO:0000256" key="7">
    <source>
        <dbReference type="ARBA" id="ARBA00023170"/>
    </source>
</evidence>
<dbReference type="GO" id="GO:0004984">
    <property type="term" value="F:olfactory receptor activity"/>
    <property type="evidence" value="ECO:0007669"/>
    <property type="project" value="InterPro"/>
</dbReference>
<evidence type="ECO:0000256" key="4">
    <source>
        <dbReference type="ARBA" id="ARBA00022725"/>
    </source>
</evidence>
<evidence type="ECO:0000256" key="5">
    <source>
        <dbReference type="ARBA" id="ARBA00022989"/>
    </source>
</evidence>
<name>A0A6J1QBQ5_9HYME</name>
<evidence type="ECO:0000256" key="6">
    <source>
        <dbReference type="ARBA" id="ARBA00023136"/>
    </source>
</evidence>
<keyword evidence="2" id="KW-0716">Sensory transduction</keyword>
<protein>
    <submittedName>
        <fullName evidence="11">Uncharacterized protein LOC112459727</fullName>
    </submittedName>
</protein>
<feature type="transmembrane region" description="Helical" evidence="9">
    <location>
        <begin position="20"/>
        <end position="40"/>
    </location>
</feature>
<sequence length="101" mass="11541">MQGHIPYRIWLPWDYNIPLVFWIISIHQIITSFFAAIIGAGTDALILALSLQTCAQLEIFESRLHKFIISKTVRDLGHTLSTSNKDEVGISECVHYHLSIY</sequence>
<evidence type="ECO:0000313" key="11">
    <source>
        <dbReference type="RefSeq" id="XP_024879762.1"/>
    </source>
</evidence>
<keyword evidence="7" id="KW-0675">Receptor</keyword>
<keyword evidence="5 9" id="KW-1133">Transmembrane helix</keyword>
<keyword evidence="10" id="KW-1185">Reference proteome</keyword>
<dbReference type="InterPro" id="IPR004117">
    <property type="entry name" value="7tm6_olfct_rcpt"/>
</dbReference>
<keyword evidence="8" id="KW-0807">Transducer</keyword>
<evidence type="ECO:0000256" key="2">
    <source>
        <dbReference type="ARBA" id="ARBA00022606"/>
    </source>
</evidence>
<reference evidence="11" key="1">
    <citation type="submission" date="2025-08" db="UniProtKB">
        <authorList>
            <consortium name="RefSeq"/>
        </authorList>
    </citation>
    <scope>IDENTIFICATION</scope>
    <source>
        <tissue evidence="11">Whole body</tissue>
    </source>
</reference>
<dbReference type="RefSeq" id="XP_024879762.1">
    <property type="nucleotide sequence ID" value="XM_025023994.1"/>
</dbReference>
<gene>
    <name evidence="11" type="primary">LOC112459727</name>
</gene>
<dbReference type="OrthoDB" id="6597368at2759"/>
<evidence type="ECO:0000313" key="10">
    <source>
        <dbReference type="Proteomes" id="UP000504618"/>
    </source>
</evidence>
<comment type="subcellular location">
    <subcellularLocation>
        <location evidence="1">Membrane</location>
        <topology evidence="1">Multi-pass membrane protein</topology>
    </subcellularLocation>
</comment>
<keyword evidence="3 9" id="KW-0812">Transmembrane</keyword>
<dbReference type="Proteomes" id="UP000504618">
    <property type="component" value="Unplaced"/>
</dbReference>
<evidence type="ECO:0000256" key="9">
    <source>
        <dbReference type="SAM" id="Phobius"/>
    </source>
</evidence>
<organism evidence="10 11">
    <name type="scientific">Temnothorax curvispinosus</name>
    <dbReference type="NCBI Taxonomy" id="300111"/>
    <lineage>
        <taxon>Eukaryota</taxon>
        <taxon>Metazoa</taxon>
        <taxon>Ecdysozoa</taxon>
        <taxon>Arthropoda</taxon>
        <taxon>Hexapoda</taxon>
        <taxon>Insecta</taxon>
        <taxon>Pterygota</taxon>
        <taxon>Neoptera</taxon>
        <taxon>Endopterygota</taxon>
        <taxon>Hymenoptera</taxon>
        <taxon>Apocrita</taxon>
        <taxon>Aculeata</taxon>
        <taxon>Formicoidea</taxon>
        <taxon>Formicidae</taxon>
        <taxon>Myrmicinae</taxon>
        <taxon>Temnothorax</taxon>
    </lineage>
</organism>
<dbReference type="GO" id="GO:0016020">
    <property type="term" value="C:membrane"/>
    <property type="evidence" value="ECO:0007669"/>
    <property type="project" value="UniProtKB-SubCell"/>
</dbReference>
<dbReference type="Pfam" id="PF02949">
    <property type="entry name" value="7tm_6"/>
    <property type="match status" value="1"/>
</dbReference>
<dbReference type="GO" id="GO:0007165">
    <property type="term" value="P:signal transduction"/>
    <property type="evidence" value="ECO:0007669"/>
    <property type="project" value="UniProtKB-KW"/>
</dbReference>
<evidence type="ECO:0000256" key="3">
    <source>
        <dbReference type="ARBA" id="ARBA00022692"/>
    </source>
</evidence>
<feature type="non-terminal residue" evidence="11">
    <location>
        <position position="101"/>
    </location>
</feature>
<dbReference type="AlphaFoldDB" id="A0A6J1QBQ5"/>
<dbReference type="GeneID" id="112459727"/>
<keyword evidence="4" id="KW-0552">Olfaction</keyword>